<dbReference type="SUPFAM" id="SSF74650">
    <property type="entry name" value="Galactose mutarotase-like"/>
    <property type="match status" value="1"/>
</dbReference>
<dbReference type="InterPro" id="IPR037481">
    <property type="entry name" value="LacX"/>
</dbReference>
<accession>A0A1I5WPJ4</accession>
<dbReference type="Gene3D" id="2.70.98.10">
    <property type="match status" value="1"/>
</dbReference>
<organism evidence="1 2">
    <name type="scientific">Desemzia incerta</name>
    <dbReference type="NCBI Taxonomy" id="82801"/>
    <lineage>
        <taxon>Bacteria</taxon>
        <taxon>Bacillati</taxon>
        <taxon>Bacillota</taxon>
        <taxon>Bacilli</taxon>
        <taxon>Lactobacillales</taxon>
        <taxon>Carnobacteriaceae</taxon>
        <taxon>Desemzia</taxon>
    </lineage>
</organism>
<keyword evidence="2" id="KW-1185">Reference proteome</keyword>
<dbReference type="CDD" id="cd09024">
    <property type="entry name" value="Aldose_epim_lacX"/>
    <property type="match status" value="1"/>
</dbReference>
<protein>
    <submittedName>
        <fullName evidence="1">Galactose mutarotase</fullName>
    </submittedName>
</protein>
<dbReference type="Pfam" id="PF01263">
    <property type="entry name" value="Aldose_epim"/>
    <property type="match status" value="1"/>
</dbReference>
<dbReference type="PANTHER" id="PTHR11122">
    <property type="entry name" value="APOSPORY-ASSOCIATED PROTEIN C-RELATED"/>
    <property type="match status" value="1"/>
</dbReference>
<dbReference type="InterPro" id="IPR011013">
    <property type="entry name" value="Gal_mutarotase_sf_dom"/>
</dbReference>
<dbReference type="STRING" id="82801.SAMN04488506_1014"/>
<dbReference type="OrthoDB" id="9795355at2"/>
<dbReference type="GO" id="GO:0005975">
    <property type="term" value="P:carbohydrate metabolic process"/>
    <property type="evidence" value="ECO:0007669"/>
    <property type="project" value="InterPro"/>
</dbReference>
<evidence type="ECO:0000313" key="2">
    <source>
        <dbReference type="Proteomes" id="UP000199136"/>
    </source>
</evidence>
<reference evidence="1 2" key="1">
    <citation type="submission" date="2016-10" db="EMBL/GenBank/DDBJ databases">
        <authorList>
            <person name="de Groot N.N."/>
        </authorList>
    </citation>
    <scope>NUCLEOTIDE SEQUENCE [LARGE SCALE GENOMIC DNA]</scope>
    <source>
        <strain evidence="1 2">DSM 20581</strain>
    </source>
</reference>
<evidence type="ECO:0000313" key="1">
    <source>
        <dbReference type="EMBL" id="SFQ21704.1"/>
    </source>
</evidence>
<dbReference type="Proteomes" id="UP000199136">
    <property type="component" value="Unassembled WGS sequence"/>
</dbReference>
<proteinExistence type="predicted"/>
<name>A0A1I5WPJ4_9LACT</name>
<dbReference type="EMBL" id="FOXW01000003">
    <property type="protein sequence ID" value="SFQ21704.1"/>
    <property type="molecule type" value="Genomic_DNA"/>
</dbReference>
<dbReference type="PANTHER" id="PTHR11122:SF13">
    <property type="entry name" value="GLUCOSE-6-PHOSPHATE 1-EPIMERASE"/>
    <property type="match status" value="1"/>
</dbReference>
<sequence length="292" mass="33015">MSIILKSNQLTVVVSTKGAELQSIQKTDTGAEYLWQGDPTYWNRKAPVLFPIVGRLKDNQYTYKGQSYTMNQHGFARDAVFTVLEETENRVTLQFKANEETKKAYPFDFSLCITYTVMEDKVSVEYAVQNTNESEVLYFSIGGHPGFNVPLTEDTAFEDYYLSFLPRKSRKQIPLSGPFADPAQTTLAQTNTTLRLSRELFENDALVFEVKEKNTFSILSDKTERSVSVMFENYPYVGIWSVPGKEAPFVCIEPWHGIADTVDASGDLEDKLGSRSLPGKETFTTSYTIQLT</sequence>
<dbReference type="InterPro" id="IPR008183">
    <property type="entry name" value="Aldose_1/G6P_1-epimerase"/>
</dbReference>
<dbReference type="RefSeq" id="WP_092480067.1">
    <property type="nucleotide sequence ID" value="NZ_FOXW01000003.1"/>
</dbReference>
<dbReference type="AlphaFoldDB" id="A0A1I5WPJ4"/>
<gene>
    <name evidence="1" type="ORF">SAMN04488506_1014</name>
</gene>
<dbReference type="GO" id="GO:0016853">
    <property type="term" value="F:isomerase activity"/>
    <property type="evidence" value="ECO:0007669"/>
    <property type="project" value="InterPro"/>
</dbReference>
<dbReference type="GO" id="GO:0030246">
    <property type="term" value="F:carbohydrate binding"/>
    <property type="evidence" value="ECO:0007669"/>
    <property type="project" value="InterPro"/>
</dbReference>
<dbReference type="InterPro" id="IPR014718">
    <property type="entry name" value="GH-type_carb-bd"/>
</dbReference>